<sequence>MLNQQLDRVYAALADGSRRTMVDRLTRGPATVKQLAEPLTMSLPAVLQHLRVLEESGLVRSEKVGRVRTCRLEPAALQQAEQWIADRRAGWVHRLDRLEEFLNENEGESS</sequence>
<keyword evidence="3" id="KW-1185">Reference proteome</keyword>
<organism evidence="2 3">
    <name type="scientific">Paractinoplanes durhamensis</name>
    <dbReference type="NCBI Taxonomy" id="113563"/>
    <lineage>
        <taxon>Bacteria</taxon>
        <taxon>Bacillati</taxon>
        <taxon>Actinomycetota</taxon>
        <taxon>Actinomycetes</taxon>
        <taxon>Micromonosporales</taxon>
        <taxon>Micromonosporaceae</taxon>
        <taxon>Paractinoplanes</taxon>
    </lineage>
</organism>
<evidence type="ECO:0000259" key="1">
    <source>
        <dbReference type="PROSITE" id="PS50987"/>
    </source>
</evidence>
<name>A0ABQ3Z4B8_9ACTN</name>
<dbReference type="InterPro" id="IPR036390">
    <property type="entry name" value="WH_DNA-bd_sf"/>
</dbReference>
<dbReference type="Pfam" id="PF12840">
    <property type="entry name" value="HTH_20"/>
    <property type="match status" value="1"/>
</dbReference>
<dbReference type="PANTHER" id="PTHR38600:SF2">
    <property type="entry name" value="SLL0088 PROTEIN"/>
    <property type="match status" value="1"/>
</dbReference>
<dbReference type="PANTHER" id="PTHR38600">
    <property type="entry name" value="TRANSCRIPTIONAL REGULATORY PROTEIN"/>
    <property type="match status" value="1"/>
</dbReference>
<dbReference type="CDD" id="cd00090">
    <property type="entry name" value="HTH_ARSR"/>
    <property type="match status" value="1"/>
</dbReference>
<gene>
    <name evidence="2" type="ORF">Adu01nite_59910</name>
</gene>
<reference evidence="2 3" key="1">
    <citation type="submission" date="2021-01" db="EMBL/GenBank/DDBJ databases">
        <title>Whole genome shotgun sequence of Actinoplanes durhamensis NBRC 14914.</title>
        <authorList>
            <person name="Komaki H."/>
            <person name="Tamura T."/>
        </authorList>
    </citation>
    <scope>NUCLEOTIDE SEQUENCE [LARGE SCALE GENOMIC DNA]</scope>
    <source>
        <strain evidence="2 3">NBRC 14914</strain>
    </source>
</reference>
<dbReference type="SUPFAM" id="SSF46785">
    <property type="entry name" value="Winged helix' DNA-binding domain"/>
    <property type="match status" value="1"/>
</dbReference>
<dbReference type="PRINTS" id="PR00778">
    <property type="entry name" value="HTHARSR"/>
</dbReference>
<dbReference type="RefSeq" id="WP_203731540.1">
    <property type="nucleotide sequence ID" value="NZ_BAAATX010000011.1"/>
</dbReference>
<evidence type="ECO:0000313" key="2">
    <source>
        <dbReference type="EMBL" id="GIE04641.1"/>
    </source>
</evidence>
<proteinExistence type="predicted"/>
<dbReference type="InterPro" id="IPR011991">
    <property type="entry name" value="ArsR-like_HTH"/>
</dbReference>
<feature type="domain" description="HTH arsR-type" evidence="1">
    <location>
        <begin position="1"/>
        <end position="109"/>
    </location>
</feature>
<dbReference type="EMBL" id="BOML01000048">
    <property type="protein sequence ID" value="GIE04641.1"/>
    <property type="molecule type" value="Genomic_DNA"/>
</dbReference>
<evidence type="ECO:0000313" key="3">
    <source>
        <dbReference type="Proteomes" id="UP000637628"/>
    </source>
</evidence>
<dbReference type="NCBIfam" id="NF033788">
    <property type="entry name" value="HTH_metalloreg"/>
    <property type="match status" value="1"/>
</dbReference>
<dbReference type="SMART" id="SM00418">
    <property type="entry name" value="HTH_ARSR"/>
    <property type="match status" value="1"/>
</dbReference>
<comment type="caution">
    <text evidence="2">The sequence shown here is derived from an EMBL/GenBank/DDBJ whole genome shotgun (WGS) entry which is preliminary data.</text>
</comment>
<dbReference type="Gene3D" id="1.10.10.10">
    <property type="entry name" value="Winged helix-like DNA-binding domain superfamily/Winged helix DNA-binding domain"/>
    <property type="match status" value="1"/>
</dbReference>
<protein>
    <submittedName>
        <fullName evidence="2">Transcriptional regulator</fullName>
    </submittedName>
</protein>
<accession>A0ABQ3Z4B8</accession>
<dbReference type="PROSITE" id="PS50987">
    <property type="entry name" value="HTH_ARSR_2"/>
    <property type="match status" value="1"/>
</dbReference>
<dbReference type="InterPro" id="IPR036388">
    <property type="entry name" value="WH-like_DNA-bd_sf"/>
</dbReference>
<dbReference type="Proteomes" id="UP000637628">
    <property type="component" value="Unassembled WGS sequence"/>
</dbReference>
<dbReference type="InterPro" id="IPR001845">
    <property type="entry name" value="HTH_ArsR_DNA-bd_dom"/>
</dbReference>